<protein>
    <recommendedName>
        <fullName evidence="13">Nucleolar protein 6</fullName>
    </recommendedName>
</protein>
<dbReference type="InterPro" id="IPR035367">
    <property type="entry name" value="Nrap_D2"/>
</dbReference>
<accession>A0AAV0I538</accession>
<evidence type="ECO:0000256" key="2">
    <source>
        <dbReference type="ARBA" id="ARBA00006674"/>
    </source>
</evidence>
<feature type="domain" description="Nrap protein" evidence="8">
    <location>
        <begin position="382"/>
        <end position="536"/>
    </location>
</feature>
<evidence type="ECO:0000259" key="7">
    <source>
        <dbReference type="Pfam" id="PF17403"/>
    </source>
</evidence>
<comment type="similarity">
    <text evidence="2 5">Belongs to the NRAP family.</text>
</comment>
<dbReference type="GO" id="GO:0003723">
    <property type="term" value="F:RNA binding"/>
    <property type="evidence" value="ECO:0007669"/>
    <property type="project" value="UniProtKB-KW"/>
</dbReference>
<keyword evidence="12" id="KW-1185">Reference proteome</keyword>
<dbReference type="GO" id="GO:0032040">
    <property type="term" value="C:small-subunit processome"/>
    <property type="evidence" value="ECO:0007669"/>
    <property type="project" value="TreeGrafter"/>
</dbReference>
<proteinExistence type="inferred from homology"/>
<dbReference type="GO" id="GO:0034456">
    <property type="term" value="C:UTP-C complex"/>
    <property type="evidence" value="ECO:0007669"/>
    <property type="project" value="TreeGrafter"/>
</dbReference>
<evidence type="ECO:0008006" key="13">
    <source>
        <dbReference type="Google" id="ProtNLM"/>
    </source>
</evidence>
<comment type="caution">
    <text evidence="11">The sequence shown here is derived from an EMBL/GenBank/DDBJ whole genome shotgun (WGS) entry which is preliminary data.</text>
</comment>
<evidence type="ECO:0000313" key="11">
    <source>
        <dbReference type="EMBL" id="CAI0392254.1"/>
    </source>
</evidence>
<dbReference type="Proteomes" id="UP001154282">
    <property type="component" value="Unassembled WGS sequence"/>
</dbReference>
<feature type="domain" description="Nrap protein" evidence="7">
    <location>
        <begin position="239"/>
        <end position="376"/>
    </location>
</feature>
<keyword evidence="4 5" id="KW-0539">Nucleus</keyword>
<feature type="domain" description="Nrap protein" evidence="9">
    <location>
        <begin position="559"/>
        <end position="733"/>
    </location>
</feature>
<evidence type="ECO:0000256" key="1">
    <source>
        <dbReference type="ARBA" id="ARBA00004604"/>
    </source>
</evidence>
<evidence type="ECO:0000259" key="9">
    <source>
        <dbReference type="Pfam" id="PF17405"/>
    </source>
</evidence>
<dbReference type="Pfam" id="PF03813">
    <property type="entry name" value="Nrap"/>
    <property type="match status" value="1"/>
</dbReference>
<dbReference type="InterPro" id="IPR035082">
    <property type="entry name" value="Nrap_D1"/>
</dbReference>
<dbReference type="InterPro" id="IPR035370">
    <property type="entry name" value="Nrap_D5"/>
</dbReference>
<dbReference type="Pfam" id="PF17403">
    <property type="entry name" value="Nrap_D2"/>
    <property type="match status" value="1"/>
</dbReference>
<dbReference type="Pfam" id="PF17405">
    <property type="entry name" value="Nrap_D4"/>
    <property type="match status" value="1"/>
</dbReference>
<feature type="domain" description="Nrap protein" evidence="10">
    <location>
        <begin position="739"/>
        <end position="891"/>
    </location>
</feature>
<dbReference type="Gene3D" id="1.10.1410.10">
    <property type="match status" value="1"/>
</dbReference>
<organism evidence="11 12">
    <name type="scientific">Linum tenue</name>
    <dbReference type="NCBI Taxonomy" id="586396"/>
    <lineage>
        <taxon>Eukaryota</taxon>
        <taxon>Viridiplantae</taxon>
        <taxon>Streptophyta</taxon>
        <taxon>Embryophyta</taxon>
        <taxon>Tracheophyta</taxon>
        <taxon>Spermatophyta</taxon>
        <taxon>Magnoliopsida</taxon>
        <taxon>eudicotyledons</taxon>
        <taxon>Gunneridae</taxon>
        <taxon>Pentapetalae</taxon>
        <taxon>rosids</taxon>
        <taxon>fabids</taxon>
        <taxon>Malpighiales</taxon>
        <taxon>Linaceae</taxon>
        <taxon>Linum</taxon>
    </lineage>
</organism>
<comment type="subcellular location">
    <subcellularLocation>
        <location evidence="1 5">Nucleus</location>
        <location evidence="1 5">Nucleolus</location>
    </subcellularLocation>
</comment>
<evidence type="ECO:0000313" key="12">
    <source>
        <dbReference type="Proteomes" id="UP001154282"/>
    </source>
</evidence>
<dbReference type="InterPro" id="IPR005554">
    <property type="entry name" value="NOL6/Upt22"/>
</dbReference>
<dbReference type="PANTHER" id="PTHR17972:SF0">
    <property type="entry name" value="NUCLEOLAR PROTEIN 6"/>
    <property type="match status" value="1"/>
</dbReference>
<dbReference type="InterPro" id="IPR035369">
    <property type="entry name" value="Nrap_D4"/>
</dbReference>
<name>A0AAV0I538_9ROSI</name>
<dbReference type="AlphaFoldDB" id="A0AAV0I538"/>
<evidence type="ECO:0000259" key="8">
    <source>
        <dbReference type="Pfam" id="PF17404"/>
    </source>
</evidence>
<evidence type="ECO:0000256" key="5">
    <source>
        <dbReference type="RuleBase" id="RU364032"/>
    </source>
</evidence>
<dbReference type="GO" id="GO:0032545">
    <property type="term" value="C:CURI complex"/>
    <property type="evidence" value="ECO:0007669"/>
    <property type="project" value="TreeGrafter"/>
</dbReference>
<dbReference type="GO" id="GO:0006409">
    <property type="term" value="P:tRNA export from nucleus"/>
    <property type="evidence" value="ECO:0007669"/>
    <property type="project" value="TreeGrafter"/>
</dbReference>
<evidence type="ECO:0000259" key="10">
    <source>
        <dbReference type="Pfam" id="PF17406"/>
    </source>
</evidence>
<dbReference type="Pfam" id="PF17406">
    <property type="entry name" value="Nrap_D5"/>
    <property type="match status" value="1"/>
</dbReference>
<dbReference type="Pfam" id="PF17404">
    <property type="entry name" value="Nrap_D3"/>
    <property type="match status" value="1"/>
</dbReference>
<dbReference type="GO" id="GO:0006364">
    <property type="term" value="P:rRNA processing"/>
    <property type="evidence" value="ECO:0007669"/>
    <property type="project" value="TreeGrafter"/>
</dbReference>
<feature type="domain" description="Nrap protein" evidence="6">
    <location>
        <begin position="99"/>
        <end position="232"/>
    </location>
</feature>
<keyword evidence="3 5" id="KW-0694">RNA-binding</keyword>
<evidence type="ECO:0000256" key="4">
    <source>
        <dbReference type="ARBA" id="ARBA00023242"/>
    </source>
</evidence>
<sequence>MMEELTALDPMTLKVSELLKEVHLQTSSSFTKLVEDTVSAIRESINQIPEGLEVTAKEARGFVRDIGADKAEFKFKRPSYIEVCGSYSINCIARPDTGVDILLRLPKECFNEKDYLNHRYHAKRFLYLCVIKKFLKSSSSISKVEWSTFQNEARKPVLLVYPANNISEAPEFFVRVIPTAKSLFDVSRLDLRRNNIRALNQDGSTLPSPRYNTSILEDMSLEENNEFLRKTFAGWKELGEALILLKVWARQRSSVYVHDCLNGFLLAIILSYLATHEKINKTMRPLQMFRVTLDFIGNSKLWARGLYFHKNVTITKEDRMKNIESFPVFLCDAHSSTNLTYRISKSAFSELQEEAVITLQCLGKFGDGAFEDIFTTNVDFSSKYDHHIRLNLKGSKEVFSSGFCLDDECWRLYEKQVHDLLSQGLGDRTKSVRVIWRNSSSGCSLEKGFSTLDREPLIVGISMSTPEKAFRVVDIGPDAEDRDAVLKFRKFWGEKAELRRFQDGRIAESTVWETKDWTKHLILKRIVEHVLVRHLSLSETNITQIVDQLDFSLLHGGTDPVSFFPNLLGTFEVLERRLRSIEDVPLKISHVQPLDPALRSTSVFPPEPHPLANEKGSGGKLSKLTSSCIQPLEVMIQLEGSGNWPKDDVAIQKTKSAFLLKIGESLQSNWGMRCDATEDEVVVLLSGYAFRLKILHERALALVNSGIANQRAKRVFGADKSLFFESQHASMIKGLLKPYPAYGPVVRLAKRWVASHLFSASLADETVELLVAYLFVKSLPFKTPCSRITGFLRFLRLLADYDWAFSPMVIDMKDDLSPSDKKEIEDNFRLSRKGYAGNMQNISPAMFLATSYDKASEAWTSSSPNSMELKRLIAYARSSANLLTKLICQDESDSLRWECLLRTPFNNYDAVVLLHGDKLPFPRHLLFPSLVNQGRVVARGNASKSFSPFFSSEDLRGRNLQKLKDKLMVDFDPLRLYVTDLKASISCDPSNHKLSFNLPPCSCVLTVFSFFRHLQREFSTVKLWYDALGGDAIGLTWDRSGSKVKLFIFSNKLVVSVFWPFKVVNLFLLLAVPETAAR</sequence>
<dbReference type="InterPro" id="IPR035368">
    <property type="entry name" value="Nrap_D3"/>
</dbReference>
<reference evidence="11" key="1">
    <citation type="submission" date="2022-08" db="EMBL/GenBank/DDBJ databases">
        <authorList>
            <person name="Gutierrez-Valencia J."/>
        </authorList>
    </citation>
    <scope>NUCLEOTIDE SEQUENCE</scope>
</reference>
<evidence type="ECO:0000256" key="3">
    <source>
        <dbReference type="ARBA" id="ARBA00022884"/>
    </source>
</evidence>
<dbReference type="EMBL" id="CAMGYJ010000003">
    <property type="protein sequence ID" value="CAI0392254.1"/>
    <property type="molecule type" value="Genomic_DNA"/>
</dbReference>
<dbReference type="PANTHER" id="PTHR17972">
    <property type="entry name" value="NUCLEOLAR RNA-ASSOCIATED PROTEIN"/>
    <property type="match status" value="1"/>
</dbReference>
<evidence type="ECO:0000259" key="6">
    <source>
        <dbReference type="Pfam" id="PF03813"/>
    </source>
</evidence>
<gene>
    <name evidence="11" type="ORF">LITE_LOCUS7472</name>
</gene>